<evidence type="ECO:0000313" key="6">
    <source>
        <dbReference type="Proteomes" id="UP000095287"/>
    </source>
</evidence>
<dbReference type="PANTHER" id="PTHR21700:SF3">
    <property type="entry name" value="TRANSTHYRETIN-LIKE PROTEIN 5"/>
    <property type="match status" value="1"/>
</dbReference>
<protein>
    <submittedName>
        <fullName evidence="7">Transthyretin-like family protein</fullName>
    </submittedName>
</protein>
<comment type="similarity">
    <text evidence="2">Belongs to the nematode transthyretin-like family.</text>
</comment>
<dbReference type="GO" id="GO:0005576">
    <property type="term" value="C:extracellular region"/>
    <property type="evidence" value="ECO:0007669"/>
    <property type="project" value="UniProtKB-SubCell"/>
</dbReference>
<dbReference type="PANTHER" id="PTHR21700">
    <property type="entry name" value="TRANSTHYRETIN-LIKE FAMILY PROTEIN-RELATED"/>
    <property type="match status" value="1"/>
</dbReference>
<feature type="signal peptide" evidence="5">
    <location>
        <begin position="1"/>
        <end position="20"/>
    </location>
</feature>
<keyword evidence="6" id="KW-1185">Reference proteome</keyword>
<dbReference type="InterPro" id="IPR038479">
    <property type="entry name" value="Transthyretin-like_sf"/>
</dbReference>
<dbReference type="WBParaSite" id="L893_g20585.t1">
    <property type="protein sequence ID" value="L893_g20585.t1"/>
    <property type="gene ID" value="L893_g20585"/>
</dbReference>
<reference evidence="7" key="1">
    <citation type="submission" date="2016-11" db="UniProtKB">
        <authorList>
            <consortium name="WormBaseParasite"/>
        </authorList>
    </citation>
    <scope>IDENTIFICATION</scope>
</reference>
<name>A0A1I7YX40_9BILA</name>
<evidence type="ECO:0000256" key="4">
    <source>
        <dbReference type="ARBA" id="ARBA00022729"/>
    </source>
</evidence>
<comment type="subcellular location">
    <subcellularLocation>
        <location evidence="1">Secreted</location>
    </subcellularLocation>
</comment>
<evidence type="ECO:0000256" key="1">
    <source>
        <dbReference type="ARBA" id="ARBA00004613"/>
    </source>
</evidence>
<dbReference type="AlphaFoldDB" id="A0A1I7YX40"/>
<dbReference type="GO" id="GO:0009986">
    <property type="term" value="C:cell surface"/>
    <property type="evidence" value="ECO:0007669"/>
    <property type="project" value="InterPro"/>
</dbReference>
<evidence type="ECO:0000256" key="5">
    <source>
        <dbReference type="SAM" id="SignalP"/>
    </source>
</evidence>
<evidence type="ECO:0000256" key="2">
    <source>
        <dbReference type="ARBA" id="ARBA00010112"/>
    </source>
</evidence>
<dbReference type="Pfam" id="PF01060">
    <property type="entry name" value="TTR-52"/>
    <property type="match status" value="1"/>
</dbReference>
<sequence>MRILLVFLLLTAFYVMSTESAFGRTQSVTVSGMLLCRGSPASNIKVKLYDNDRFDVDDLMAEGRTDFLGRFQLHGHETEFTDIDPKVNIYHDCEDTMPCQRKISIDIPDDFISAGKAPCKMFHLGIIELARHHRGETRDCWHK</sequence>
<keyword evidence="4 5" id="KW-0732">Signal</keyword>
<dbReference type="InterPro" id="IPR001534">
    <property type="entry name" value="Transthyretin-like"/>
</dbReference>
<organism evidence="6 7">
    <name type="scientific">Steinernema glaseri</name>
    <dbReference type="NCBI Taxonomy" id="37863"/>
    <lineage>
        <taxon>Eukaryota</taxon>
        <taxon>Metazoa</taxon>
        <taxon>Ecdysozoa</taxon>
        <taxon>Nematoda</taxon>
        <taxon>Chromadorea</taxon>
        <taxon>Rhabditida</taxon>
        <taxon>Tylenchina</taxon>
        <taxon>Panagrolaimomorpha</taxon>
        <taxon>Strongyloidoidea</taxon>
        <taxon>Steinernematidae</taxon>
        <taxon>Steinernema</taxon>
    </lineage>
</organism>
<feature type="chain" id="PRO_5009312695" evidence="5">
    <location>
        <begin position="21"/>
        <end position="143"/>
    </location>
</feature>
<proteinExistence type="inferred from homology"/>
<evidence type="ECO:0000313" key="7">
    <source>
        <dbReference type="WBParaSite" id="L893_g20585.t1"/>
    </source>
</evidence>
<accession>A0A1I7YX40</accession>
<keyword evidence="3" id="KW-0964">Secreted</keyword>
<evidence type="ECO:0000256" key="3">
    <source>
        <dbReference type="ARBA" id="ARBA00022525"/>
    </source>
</evidence>
<dbReference type="Gene3D" id="2.60.40.3330">
    <property type="match status" value="1"/>
</dbReference>
<dbReference type="Proteomes" id="UP000095287">
    <property type="component" value="Unplaced"/>
</dbReference>